<dbReference type="PANTHER" id="PTHR12357">
    <property type="entry name" value="YTH YT521-B HOMOLOGY DOMAIN-CONTAINING"/>
    <property type="match status" value="1"/>
</dbReference>
<name>A0A3N7E939_POPTR</name>
<evidence type="ECO:0000256" key="2">
    <source>
        <dbReference type="SAM" id="MobiDB-lite"/>
    </source>
</evidence>
<comment type="function">
    <text evidence="1">Specifically recognizes and binds N6-methyladenosine (m6A)-containing RNAs, and regulates mRNA stability. M6A is a modification present at internal sites of mRNAs and some non-coding RNAs and plays a role in mRNA stability and processing.</text>
</comment>
<evidence type="ECO:0000313" key="4">
    <source>
        <dbReference type="EMBL" id="RQO84753.1"/>
    </source>
</evidence>
<reference evidence="4 5" key="1">
    <citation type="journal article" date="2006" name="Science">
        <title>The genome of black cottonwood, Populus trichocarpa (Torr. &amp; Gray).</title>
        <authorList>
            <person name="Tuskan G.A."/>
            <person name="Difazio S."/>
            <person name="Jansson S."/>
            <person name="Bohlmann J."/>
            <person name="Grigoriev I."/>
            <person name="Hellsten U."/>
            <person name="Putnam N."/>
            <person name="Ralph S."/>
            <person name="Rombauts S."/>
            <person name="Salamov A."/>
            <person name="Schein J."/>
            <person name="Sterck L."/>
            <person name="Aerts A."/>
            <person name="Bhalerao R.R."/>
            <person name="Bhalerao R.P."/>
            <person name="Blaudez D."/>
            <person name="Boerjan W."/>
            <person name="Brun A."/>
            <person name="Brunner A."/>
            <person name="Busov V."/>
            <person name="Campbell M."/>
            <person name="Carlson J."/>
            <person name="Chalot M."/>
            <person name="Chapman J."/>
            <person name="Chen G.L."/>
            <person name="Cooper D."/>
            <person name="Coutinho P.M."/>
            <person name="Couturier J."/>
            <person name="Covert S."/>
            <person name="Cronk Q."/>
            <person name="Cunningham R."/>
            <person name="Davis J."/>
            <person name="Degroeve S."/>
            <person name="Dejardin A."/>
            <person name="Depamphilis C."/>
            <person name="Detter J."/>
            <person name="Dirks B."/>
            <person name="Dubchak I."/>
            <person name="Duplessis S."/>
            <person name="Ehlting J."/>
            <person name="Ellis B."/>
            <person name="Gendler K."/>
            <person name="Goodstein D."/>
            <person name="Gribskov M."/>
            <person name="Grimwood J."/>
            <person name="Groover A."/>
            <person name="Gunter L."/>
            <person name="Hamberger B."/>
            <person name="Heinze B."/>
            <person name="Helariutta Y."/>
            <person name="Henrissat B."/>
            <person name="Holligan D."/>
            <person name="Holt R."/>
            <person name="Huang W."/>
            <person name="Islam-Faridi N."/>
            <person name="Jones S."/>
            <person name="Jones-Rhoades M."/>
            <person name="Jorgensen R."/>
            <person name="Joshi C."/>
            <person name="Kangasjarvi J."/>
            <person name="Karlsson J."/>
            <person name="Kelleher C."/>
            <person name="Kirkpatrick R."/>
            <person name="Kirst M."/>
            <person name="Kohler A."/>
            <person name="Kalluri U."/>
            <person name="Larimer F."/>
            <person name="Leebens-Mack J."/>
            <person name="Leple J.C."/>
            <person name="Locascio P."/>
            <person name="Lou Y."/>
            <person name="Lucas S."/>
            <person name="Martin F."/>
            <person name="Montanini B."/>
            <person name="Napoli C."/>
            <person name="Nelson D.R."/>
            <person name="Nelson C."/>
            <person name="Nieminen K."/>
            <person name="Nilsson O."/>
            <person name="Pereda V."/>
            <person name="Peter G."/>
            <person name="Philippe R."/>
            <person name="Pilate G."/>
            <person name="Poliakov A."/>
            <person name="Razumovskaya J."/>
            <person name="Richardson P."/>
            <person name="Rinaldi C."/>
            <person name="Ritland K."/>
            <person name="Rouze P."/>
            <person name="Ryaboy D."/>
            <person name="Schmutz J."/>
            <person name="Schrader J."/>
            <person name="Segerman B."/>
            <person name="Shin H."/>
            <person name="Siddiqui A."/>
            <person name="Sterky F."/>
            <person name="Terry A."/>
            <person name="Tsai C.J."/>
            <person name="Uberbacher E."/>
            <person name="Unneberg P."/>
            <person name="Vahala J."/>
            <person name="Wall K."/>
            <person name="Wessler S."/>
            <person name="Yang G."/>
            <person name="Yin T."/>
            <person name="Douglas C."/>
            <person name="Marra M."/>
            <person name="Sandberg G."/>
            <person name="Van de Peer Y."/>
            <person name="Rokhsar D."/>
        </authorList>
    </citation>
    <scope>NUCLEOTIDE SEQUENCE [LARGE SCALE GENOMIC DNA]</scope>
    <source>
        <strain evidence="5">cv. Nisqually</strain>
    </source>
</reference>
<evidence type="ECO:0000313" key="5">
    <source>
        <dbReference type="Proteomes" id="UP000006729"/>
    </source>
</evidence>
<dbReference type="Proteomes" id="UP000006729">
    <property type="component" value="Chromosome 1"/>
</dbReference>
<sequence>MSSDSAKENASVVDSSVTEWKHDMGNSDDPESPSYKGNEDGYPIMAEKAGHDRVGNSSINKKRKLCNTRYFIIKSLNQHNIQLSIENGIWATQVRNEPILEEAFHELPEDIGEALCELIDGERDTDGMVKSFPRDDLPMKRPCIDPSSYTGDGVYTVPPLQMPWGRTPTPYPSFLYQQHDEASRFHLAHQGPTGAGFTDNALSSGASKVARMKQSRNSTNLRIHCEMPSRTDIWGLSAESPLASTLTDDDFLEMTYEEYLEVHSRSIKQLNPPAAGPSQTTHEPSRSKKHDDNLNSSFVTDLGRPRKRSHSRNSSEK</sequence>
<accession>A0A3N7E939</accession>
<protein>
    <recommendedName>
        <fullName evidence="1">YTH domain-containing family protein</fullName>
    </recommendedName>
</protein>
<keyword evidence="5" id="KW-1185">Reference proteome</keyword>
<dbReference type="GO" id="GO:0003729">
    <property type="term" value="F:mRNA binding"/>
    <property type="evidence" value="ECO:0007669"/>
    <property type="project" value="UniProtKB-UniRule"/>
</dbReference>
<evidence type="ECO:0000259" key="3">
    <source>
        <dbReference type="PROSITE" id="PS50882"/>
    </source>
</evidence>
<dbReference type="GO" id="GO:1990247">
    <property type="term" value="F:N6-methyladenosine-containing RNA reader activity"/>
    <property type="evidence" value="ECO:0007669"/>
    <property type="project" value="UniProtKB-UniRule"/>
</dbReference>
<dbReference type="PROSITE" id="PS50882">
    <property type="entry name" value="YTH"/>
    <property type="match status" value="1"/>
</dbReference>
<organism evidence="4 5">
    <name type="scientific">Populus trichocarpa</name>
    <name type="common">Western balsam poplar</name>
    <name type="synonym">Populus balsamifera subsp. trichocarpa</name>
    <dbReference type="NCBI Taxonomy" id="3694"/>
    <lineage>
        <taxon>Eukaryota</taxon>
        <taxon>Viridiplantae</taxon>
        <taxon>Streptophyta</taxon>
        <taxon>Embryophyta</taxon>
        <taxon>Tracheophyta</taxon>
        <taxon>Spermatophyta</taxon>
        <taxon>Magnoliopsida</taxon>
        <taxon>eudicotyledons</taxon>
        <taxon>Gunneridae</taxon>
        <taxon>Pentapetalae</taxon>
        <taxon>rosids</taxon>
        <taxon>fabids</taxon>
        <taxon>Malpighiales</taxon>
        <taxon>Salicaceae</taxon>
        <taxon>Saliceae</taxon>
        <taxon>Populus</taxon>
    </lineage>
</organism>
<dbReference type="EMBL" id="CM009290">
    <property type="protein sequence ID" value="RQO84753.1"/>
    <property type="molecule type" value="Genomic_DNA"/>
</dbReference>
<feature type="compositionally biased region" description="Basic and acidic residues" evidence="2">
    <location>
        <begin position="283"/>
        <end position="293"/>
    </location>
</feature>
<dbReference type="InterPro" id="IPR045168">
    <property type="entry name" value="YTH_prot"/>
</dbReference>
<dbReference type="Gene3D" id="3.10.590.10">
    <property type="entry name" value="ph1033 like domains"/>
    <property type="match status" value="1"/>
</dbReference>
<keyword evidence="1" id="KW-0694">RNA-binding</keyword>
<feature type="region of interest" description="Disordered" evidence="2">
    <location>
        <begin position="269"/>
        <end position="317"/>
    </location>
</feature>
<comment type="similarity">
    <text evidence="1">Belongs to the YTHDF family.</text>
</comment>
<dbReference type="PANTHER" id="PTHR12357:SF3">
    <property type="entry name" value="YTH DOMAIN-CONTAINING PROTEIN 1"/>
    <property type="match status" value="1"/>
</dbReference>
<feature type="domain" description="YTH" evidence="3">
    <location>
        <begin position="68"/>
        <end position="203"/>
    </location>
</feature>
<dbReference type="InterPro" id="IPR007275">
    <property type="entry name" value="YTH_domain"/>
</dbReference>
<evidence type="ECO:0000256" key="1">
    <source>
        <dbReference type="RuleBase" id="RU369095"/>
    </source>
</evidence>
<dbReference type="Pfam" id="PF04146">
    <property type="entry name" value="YTH"/>
    <property type="match status" value="1"/>
</dbReference>
<feature type="region of interest" description="Disordered" evidence="2">
    <location>
        <begin position="1"/>
        <end position="41"/>
    </location>
</feature>
<proteinExistence type="inferred from homology"/>
<gene>
    <name evidence="4" type="ORF">POPTR_001G113500</name>
</gene>
<dbReference type="AlphaFoldDB" id="A0A3N7E939"/>